<name>A0A319DWE8_ASPSB</name>
<evidence type="ECO:0000313" key="2">
    <source>
        <dbReference type="Proteomes" id="UP000248423"/>
    </source>
</evidence>
<dbReference type="EMBL" id="KZ826412">
    <property type="protein sequence ID" value="PYI01570.1"/>
    <property type="molecule type" value="Genomic_DNA"/>
</dbReference>
<gene>
    <name evidence="1" type="ORF">BO78DRAFT_423382</name>
</gene>
<keyword evidence="2" id="KW-1185">Reference proteome</keyword>
<dbReference type="Proteomes" id="UP000248423">
    <property type="component" value="Unassembled WGS sequence"/>
</dbReference>
<sequence>MRWRVISKSLLVHPGDALILSWTQPFDVQFVCLRLPGTSGDIDKARTFYVSATLWVATTGTAASFDPNRARQTPRILAQFTNLLNVWETKMSPEMADDALDSIYAYLPPRPYSWPITRTRAWESHD</sequence>
<proteinExistence type="predicted"/>
<dbReference type="AlphaFoldDB" id="A0A319DWE8"/>
<reference evidence="1 2" key="1">
    <citation type="submission" date="2018-02" db="EMBL/GenBank/DDBJ databases">
        <title>The genomes of Aspergillus section Nigri reveals drivers in fungal speciation.</title>
        <authorList>
            <consortium name="DOE Joint Genome Institute"/>
            <person name="Vesth T.C."/>
            <person name="Nybo J."/>
            <person name="Theobald S."/>
            <person name="Brandl J."/>
            <person name="Frisvad J.C."/>
            <person name="Nielsen K.F."/>
            <person name="Lyhne E.K."/>
            <person name="Kogle M.E."/>
            <person name="Kuo A."/>
            <person name="Riley R."/>
            <person name="Clum A."/>
            <person name="Nolan M."/>
            <person name="Lipzen A."/>
            <person name="Salamov A."/>
            <person name="Henrissat B."/>
            <person name="Wiebenga A."/>
            <person name="De vries R.P."/>
            <person name="Grigoriev I.V."/>
            <person name="Mortensen U.H."/>
            <person name="Andersen M.R."/>
            <person name="Baker S.E."/>
        </authorList>
    </citation>
    <scope>NUCLEOTIDE SEQUENCE [LARGE SCALE GENOMIC DNA]</scope>
    <source>
        <strain evidence="1 2">CBS 121057</strain>
    </source>
</reference>
<evidence type="ECO:0000313" key="1">
    <source>
        <dbReference type="EMBL" id="PYI01570.1"/>
    </source>
</evidence>
<dbReference type="VEuPathDB" id="FungiDB:BO78DRAFT_423382"/>
<protein>
    <submittedName>
        <fullName evidence="1">Uncharacterized protein</fullName>
    </submittedName>
</protein>
<organism evidence="1 2">
    <name type="scientific">Aspergillus sclerotiicarbonarius (strain CBS 121057 / IBT 28362)</name>
    <dbReference type="NCBI Taxonomy" id="1448318"/>
    <lineage>
        <taxon>Eukaryota</taxon>
        <taxon>Fungi</taxon>
        <taxon>Dikarya</taxon>
        <taxon>Ascomycota</taxon>
        <taxon>Pezizomycotina</taxon>
        <taxon>Eurotiomycetes</taxon>
        <taxon>Eurotiomycetidae</taxon>
        <taxon>Eurotiales</taxon>
        <taxon>Aspergillaceae</taxon>
        <taxon>Aspergillus</taxon>
        <taxon>Aspergillus subgen. Circumdati</taxon>
    </lineage>
</organism>
<accession>A0A319DWE8</accession>